<dbReference type="InterPro" id="IPR032675">
    <property type="entry name" value="LRR_dom_sf"/>
</dbReference>
<keyword evidence="1" id="KW-1185">Reference proteome</keyword>
<gene>
    <name evidence="2" type="primary">LOC108561392</name>
    <name evidence="3" type="synonym">LOC108564272</name>
</gene>
<reference evidence="2 3" key="1">
    <citation type="submission" date="2025-05" db="UniProtKB">
        <authorList>
            <consortium name="RefSeq"/>
        </authorList>
    </citation>
    <scope>IDENTIFICATION</scope>
    <source>
        <tissue evidence="2 3">Whole Larva</tissue>
    </source>
</reference>
<protein>
    <submittedName>
        <fullName evidence="2 3">ATP synthase subunit s-like protein</fullName>
    </submittedName>
</protein>
<dbReference type="Proteomes" id="UP000695000">
    <property type="component" value="Unplaced"/>
</dbReference>
<dbReference type="RefSeq" id="XP_017774789.1">
    <property type="nucleotide sequence ID" value="XM_017919300.1"/>
</dbReference>
<sequence>MYKLIRSLRNLPATGGVQVARCSTSEKNVVPKKMMPGDLVKTPKVTREEIARSNETTAGDMSWRTPWHEKEGQYYSMLKAFYSEDNQTNVLKMIQQPINLTPNSIKNWFAKRKVKTNIALQQYIPERNATLGNDLAAAHFTVYRGGAVKFFDSDKWIKANKFNEYDLPTIFTEDLYLQAIDCTDMDLYYEGLINFKELHGVEWLSLNGCQNLDDWALDRVGHVFSHSLLYLDLRNIPLITHRGIGALSKMDKLKILYVDNIFASREFEMTCLMLQELKPDLDIRVE</sequence>
<name>A0ABM1MJN9_NICVS</name>
<evidence type="ECO:0000313" key="3">
    <source>
        <dbReference type="RefSeq" id="XP_017778755.1"/>
    </source>
</evidence>
<dbReference type="Gene3D" id="3.80.10.10">
    <property type="entry name" value="Ribonuclease Inhibitor"/>
    <property type="match status" value="1"/>
</dbReference>
<proteinExistence type="predicted"/>
<dbReference type="RefSeq" id="XP_017778755.1">
    <property type="nucleotide sequence ID" value="XM_017923266.1"/>
</dbReference>
<evidence type="ECO:0000313" key="1">
    <source>
        <dbReference type="Proteomes" id="UP000695000"/>
    </source>
</evidence>
<accession>A0ABM1MJN9</accession>
<evidence type="ECO:0000313" key="2">
    <source>
        <dbReference type="RefSeq" id="XP_017774789.1"/>
    </source>
</evidence>
<organism evidence="1 2">
    <name type="scientific">Nicrophorus vespilloides</name>
    <name type="common">Boreal carrion beetle</name>
    <dbReference type="NCBI Taxonomy" id="110193"/>
    <lineage>
        <taxon>Eukaryota</taxon>
        <taxon>Metazoa</taxon>
        <taxon>Ecdysozoa</taxon>
        <taxon>Arthropoda</taxon>
        <taxon>Hexapoda</taxon>
        <taxon>Insecta</taxon>
        <taxon>Pterygota</taxon>
        <taxon>Neoptera</taxon>
        <taxon>Endopterygota</taxon>
        <taxon>Coleoptera</taxon>
        <taxon>Polyphaga</taxon>
        <taxon>Staphyliniformia</taxon>
        <taxon>Silphidae</taxon>
        <taxon>Nicrophorinae</taxon>
        <taxon>Nicrophorus</taxon>
    </lineage>
</organism>
<dbReference type="GeneID" id="108561392"/>
<dbReference type="SUPFAM" id="SSF52047">
    <property type="entry name" value="RNI-like"/>
    <property type="match status" value="1"/>
</dbReference>
<dbReference type="GeneID" id="108564272"/>